<dbReference type="GO" id="GO:0004497">
    <property type="term" value="F:monooxygenase activity"/>
    <property type="evidence" value="ECO:0007669"/>
    <property type="project" value="UniProtKB-KW"/>
</dbReference>
<dbReference type="InterPro" id="IPR001128">
    <property type="entry name" value="Cyt_P450"/>
</dbReference>
<evidence type="ECO:0000256" key="11">
    <source>
        <dbReference type="ARBA" id="ARBA00023033"/>
    </source>
</evidence>
<dbReference type="InterPro" id="IPR002401">
    <property type="entry name" value="Cyt_P450_E_grp-I"/>
</dbReference>
<protein>
    <recommendedName>
        <fullName evidence="15">O-methylsterigmatocystin oxidoreductase</fullName>
    </recommendedName>
</protein>
<comment type="subcellular location">
    <subcellularLocation>
        <location evidence="2">Membrane</location>
        <topology evidence="2">Single-pass membrane protein</topology>
    </subcellularLocation>
</comment>
<comment type="pathway">
    <text evidence="3">Secondary metabolite biosynthesis.</text>
</comment>
<keyword evidence="14" id="KW-1185">Reference proteome</keyword>
<evidence type="ECO:0000256" key="12">
    <source>
        <dbReference type="ARBA" id="ARBA00023136"/>
    </source>
</evidence>
<dbReference type="PANTHER" id="PTHR46300">
    <property type="entry name" value="P450, PUTATIVE (EUROFUNG)-RELATED-RELATED"/>
    <property type="match status" value="1"/>
</dbReference>
<evidence type="ECO:0000313" key="14">
    <source>
        <dbReference type="Proteomes" id="UP001385951"/>
    </source>
</evidence>
<comment type="cofactor">
    <cofactor evidence="1">
        <name>heme</name>
        <dbReference type="ChEBI" id="CHEBI:30413"/>
    </cofactor>
</comment>
<keyword evidence="6" id="KW-0812">Transmembrane</keyword>
<dbReference type="PANTHER" id="PTHR46300:SF7">
    <property type="entry name" value="P450, PUTATIVE (EUROFUNG)-RELATED"/>
    <property type="match status" value="1"/>
</dbReference>
<keyword evidence="8" id="KW-1133">Transmembrane helix</keyword>
<evidence type="ECO:0000256" key="8">
    <source>
        <dbReference type="ARBA" id="ARBA00022989"/>
    </source>
</evidence>
<evidence type="ECO:0000313" key="13">
    <source>
        <dbReference type="EMBL" id="KAK7683412.1"/>
    </source>
</evidence>
<dbReference type="GO" id="GO:0020037">
    <property type="term" value="F:heme binding"/>
    <property type="evidence" value="ECO:0007669"/>
    <property type="project" value="InterPro"/>
</dbReference>
<keyword evidence="9" id="KW-0560">Oxidoreductase</keyword>
<keyword evidence="10" id="KW-0408">Iron</keyword>
<dbReference type="SUPFAM" id="SSF48264">
    <property type="entry name" value="Cytochrome P450"/>
    <property type="match status" value="1"/>
</dbReference>
<reference evidence="13 14" key="1">
    <citation type="submission" date="2022-09" db="EMBL/GenBank/DDBJ databases">
        <authorList>
            <person name="Palmer J.M."/>
        </authorList>
    </citation>
    <scope>NUCLEOTIDE SEQUENCE [LARGE SCALE GENOMIC DNA]</scope>
    <source>
        <strain evidence="13 14">DSM 7382</strain>
    </source>
</reference>
<evidence type="ECO:0008006" key="15">
    <source>
        <dbReference type="Google" id="ProtNLM"/>
    </source>
</evidence>
<accession>A0AAW0G1I7</accession>
<organism evidence="13 14">
    <name type="scientific">Cerrena zonata</name>
    <dbReference type="NCBI Taxonomy" id="2478898"/>
    <lineage>
        <taxon>Eukaryota</taxon>
        <taxon>Fungi</taxon>
        <taxon>Dikarya</taxon>
        <taxon>Basidiomycota</taxon>
        <taxon>Agaricomycotina</taxon>
        <taxon>Agaricomycetes</taxon>
        <taxon>Polyporales</taxon>
        <taxon>Cerrenaceae</taxon>
        <taxon>Cerrena</taxon>
    </lineage>
</organism>
<comment type="similarity">
    <text evidence="4">Belongs to the cytochrome P450 family.</text>
</comment>
<dbReference type="GO" id="GO:0016020">
    <property type="term" value="C:membrane"/>
    <property type="evidence" value="ECO:0007669"/>
    <property type="project" value="UniProtKB-SubCell"/>
</dbReference>
<dbReference type="CDD" id="cd11065">
    <property type="entry name" value="CYP64-like"/>
    <property type="match status" value="1"/>
</dbReference>
<dbReference type="AlphaFoldDB" id="A0AAW0G1I7"/>
<evidence type="ECO:0000256" key="3">
    <source>
        <dbReference type="ARBA" id="ARBA00005179"/>
    </source>
</evidence>
<sequence>MHLAFRGRNKVSLPPGPRKIPILGNVHMLPFEGQEHTFAEWGKRYGSDVIYAKLFRRTTIIVNSFNASRDLMDKRSGNYSDRPPFILLGMMGWEKVLNLLPYGDEFRKQRKWVQDAFQSKKSLQNYRPLQQRAVVELLNRLLDNPGSFDAHFTRYLASIIMEITYGHRVVNEGDKFVGIAERATTETALIGSAGSMLVDFFPILKHFPSWMPGGRFKKKVTHARKCIRDMYDVPYNMALGVAWPSFTSSLLEECITDGKLSRNDEDSIKGAAANLYGGGTETTATVLTIFVLLMVTHPHVYKRLQEEMDKVIGSERLPDFDDRPHLPFLDATIKETLRWHTPVPLGVPHNSMKEDIYRQYRIPANSMIISNIWAMSQDTDFFSSPELFLPERYMDDTAILNPKEFVFGFGRRYF</sequence>
<evidence type="ECO:0000256" key="5">
    <source>
        <dbReference type="ARBA" id="ARBA00022617"/>
    </source>
</evidence>
<evidence type="ECO:0000256" key="2">
    <source>
        <dbReference type="ARBA" id="ARBA00004167"/>
    </source>
</evidence>
<gene>
    <name evidence="13" type="ORF">QCA50_013675</name>
</gene>
<evidence type="ECO:0000256" key="4">
    <source>
        <dbReference type="ARBA" id="ARBA00010617"/>
    </source>
</evidence>
<proteinExistence type="inferred from homology"/>
<dbReference type="GO" id="GO:0016705">
    <property type="term" value="F:oxidoreductase activity, acting on paired donors, with incorporation or reduction of molecular oxygen"/>
    <property type="evidence" value="ECO:0007669"/>
    <property type="project" value="InterPro"/>
</dbReference>
<dbReference type="Proteomes" id="UP001385951">
    <property type="component" value="Unassembled WGS sequence"/>
</dbReference>
<keyword evidence="7" id="KW-0479">Metal-binding</keyword>
<dbReference type="EMBL" id="JASBNA010000031">
    <property type="protein sequence ID" value="KAK7683412.1"/>
    <property type="molecule type" value="Genomic_DNA"/>
</dbReference>
<evidence type="ECO:0000256" key="9">
    <source>
        <dbReference type="ARBA" id="ARBA00023002"/>
    </source>
</evidence>
<name>A0AAW0G1I7_9APHY</name>
<evidence type="ECO:0000256" key="10">
    <source>
        <dbReference type="ARBA" id="ARBA00023004"/>
    </source>
</evidence>
<evidence type="ECO:0000256" key="1">
    <source>
        <dbReference type="ARBA" id="ARBA00001971"/>
    </source>
</evidence>
<keyword evidence="12" id="KW-0472">Membrane</keyword>
<dbReference type="InterPro" id="IPR036396">
    <property type="entry name" value="Cyt_P450_sf"/>
</dbReference>
<dbReference type="Gene3D" id="1.10.630.10">
    <property type="entry name" value="Cytochrome P450"/>
    <property type="match status" value="1"/>
</dbReference>
<dbReference type="InterPro" id="IPR050364">
    <property type="entry name" value="Cytochrome_P450_fung"/>
</dbReference>
<dbReference type="GO" id="GO:0005506">
    <property type="term" value="F:iron ion binding"/>
    <property type="evidence" value="ECO:0007669"/>
    <property type="project" value="InterPro"/>
</dbReference>
<evidence type="ECO:0000256" key="6">
    <source>
        <dbReference type="ARBA" id="ARBA00022692"/>
    </source>
</evidence>
<keyword evidence="5" id="KW-0349">Heme</keyword>
<dbReference type="PRINTS" id="PR00463">
    <property type="entry name" value="EP450I"/>
</dbReference>
<dbReference type="Pfam" id="PF00067">
    <property type="entry name" value="p450"/>
    <property type="match status" value="1"/>
</dbReference>
<keyword evidence="11" id="KW-0503">Monooxygenase</keyword>
<evidence type="ECO:0000256" key="7">
    <source>
        <dbReference type="ARBA" id="ARBA00022723"/>
    </source>
</evidence>
<comment type="caution">
    <text evidence="13">The sequence shown here is derived from an EMBL/GenBank/DDBJ whole genome shotgun (WGS) entry which is preliminary data.</text>
</comment>